<name>A0A839YZX3_9SPHN</name>
<dbReference type="Proteomes" id="UP000578569">
    <property type="component" value="Unassembled WGS sequence"/>
</dbReference>
<keyword evidence="1" id="KW-0472">Membrane</keyword>
<proteinExistence type="predicted"/>
<gene>
    <name evidence="2" type="ORF">FHS50_001579</name>
</gene>
<keyword evidence="1" id="KW-0812">Transmembrane</keyword>
<sequence>MRSHPGAVGILLFFILLGGGARYAIGSIYGRGEAIKLVDTLASSGLYLGSASATASATILALMLTITSMIRRLDADFDDDVWRRVNRVAQVATISLMASLALLLALVFPVGEFEELPSDWFIWLYNVLFAITVMVIALLAMTVALLYTTIRDVISKITPTDDV</sequence>
<evidence type="ECO:0000256" key="1">
    <source>
        <dbReference type="SAM" id="Phobius"/>
    </source>
</evidence>
<evidence type="ECO:0000313" key="3">
    <source>
        <dbReference type="Proteomes" id="UP000578569"/>
    </source>
</evidence>
<accession>A0A839YZX3</accession>
<dbReference type="RefSeq" id="WP_183933803.1">
    <property type="nucleotide sequence ID" value="NZ_JACICF010000001.1"/>
</dbReference>
<evidence type="ECO:0000313" key="2">
    <source>
        <dbReference type="EMBL" id="MBB3764556.1"/>
    </source>
</evidence>
<feature type="transmembrane region" description="Helical" evidence="1">
    <location>
        <begin position="46"/>
        <end position="67"/>
    </location>
</feature>
<keyword evidence="3" id="KW-1185">Reference proteome</keyword>
<dbReference type="AlphaFoldDB" id="A0A839YZX3"/>
<comment type="caution">
    <text evidence="2">The sequence shown here is derived from an EMBL/GenBank/DDBJ whole genome shotgun (WGS) entry which is preliminary data.</text>
</comment>
<dbReference type="EMBL" id="JACICF010000001">
    <property type="protein sequence ID" value="MBB3764556.1"/>
    <property type="molecule type" value="Genomic_DNA"/>
</dbReference>
<protein>
    <submittedName>
        <fullName evidence="2">Drug/metabolite transporter (DMT)-like permease</fullName>
    </submittedName>
</protein>
<feature type="transmembrane region" description="Helical" evidence="1">
    <location>
        <begin position="120"/>
        <end position="147"/>
    </location>
</feature>
<feature type="transmembrane region" description="Helical" evidence="1">
    <location>
        <begin position="88"/>
        <end position="108"/>
    </location>
</feature>
<keyword evidence="1" id="KW-1133">Transmembrane helix</keyword>
<reference evidence="2 3" key="1">
    <citation type="submission" date="2020-08" db="EMBL/GenBank/DDBJ databases">
        <title>Genomic Encyclopedia of Type Strains, Phase IV (KMG-IV): sequencing the most valuable type-strain genomes for metagenomic binning, comparative biology and taxonomic classification.</title>
        <authorList>
            <person name="Goeker M."/>
        </authorList>
    </citation>
    <scope>NUCLEOTIDE SEQUENCE [LARGE SCALE GENOMIC DNA]</scope>
    <source>
        <strain evidence="2 3">DSM 24194</strain>
    </source>
</reference>
<organism evidence="2 3">
    <name type="scientific">Sphingomicrobium lutaoense</name>
    <dbReference type="NCBI Taxonomy" id="515949"/>
    <lineage>
        <taxon>Bacteria</taxon>
        <taxon>Pseudomonadati</taxon>
        <taxon>Pseudomonadota</taxon>
        <taxon>Alphaproteobacteria</taxon>
        <taxon>Sphingomonadales</taxon>
        <taxon>Sphingomonadaceae</taxon>
        <taxon>Sphingomicrobium</taxon>
    </lineage>
</organism>